<accession>A0ABQ3EP81</accession>
<evidence type="ECO:0000259" key="1">
    <source>
        <dbReference type="Pfam" id="PF08975"/>
    </source>
</evidence>
<evidence type="ECO:0000313" key="3">
    <source>
        <dbReference type="Proteomes" id="UP000637980"/>
    </source>
</evidence>
<dbReference type="EMBL" id="BMXE01000007">
    <property type="protein sequence ID" value="GHB43708.1"/>
    <property type="molecule type" value="Genomic_DNA"/>
</dbReference>
<sequence>MQRGLKELPQASHFTFLPEPSFHMTQFCGVSGSPLGSDGWPKEFERGTGLREITECYLRRFKMLQLPQRVSVKPVGPDSPNRIRMEPASEKDARALQQIRDSLQDLTGIYRADISSYRFHVTLSYQTKWLETAAAEAYWDAATDLYDTYLDSVRQVDFGPLEFCEFDTMHHFPALALIDDS</sequence>
<dbReference type="Proteomes" id="UP000637980">
    <property type="component" value="Unassembled WGS sequence"/>
</dbReference>
<organism evidence="2 3">
    <name type="scientific">Pseudovibrio japonicus</name>
    <dbReference type="NCBI Taxonomy" id="366534"/>
    <lineage>
        <taxon>Bacteria</taxon>
        <taxon>Pseudomonadati</taxon>
        <taxon>Pseudomonadota</taxon>
        <taxon>Alphaproteobacteria</taxon>
        <taxon>Hyphomicrobiales</taxon>
        <taxon>Stappiaceae</taxon>
        <taxon>Pseudovibrio</taxon>
    </lineage>
</organism>
<evidence type="ECO:0000313" key="2">
    <source>
        <dbReference type="EMBL" id="GHB43708.1"/>
    </source>
</evidence>
<dbReference type="Gene3D" id="3.90.1140.10">
    <property type="entry name" value="Cyclic phosphodiesterase"/>
    <property type="match status" value="1"/>
</dbReference>
<dbReference type="SUPFAM" id="SSF55144">
    <property type="entry name" value="LigT-like"/>
    <property type="match status" value="1"/>
</dbReference>
<feature type="domain" description="DUF1868" evidence="1">
    <location>
        <begin position="2"/>
        <end position="72"/>
    </location>
</feature>
<keyword evidence="3" id="KW-1185">Reference proteome</keyword>
<proteinExistence type="predicted"/>
<comment type="caution">
    <text evidence="2">The sequence shown here is derived from an EMBL/GenBank/DDBJ whole genome shotgun (WGS) entry which is preliminary data.</text>
</comment>
<dbReference type="Pfam" id="PF08975">
    <property type="entry name" value="2H-phosphodiest"/>
    <property type="match status" value="1"/>
</dbReference>
<name>A0ABQ3EP81_9HYPH</name>
<dbReference type="InterPro" id="IPR015069">
    <property type="entry name" value="2H-PEstase_DUF1868"/>
</dbReference>
<reference evidence="3" key="1">
    <citation type="journal article" date="2019" name="Int. J. Syst. Evol. Microbiol.">
        <title>The Global Catalogue of Microorganisms (GCM) 10K type strain sequencing project: providing services to taxonomists for standard genome sequencing and annotation.</title>
        <authorList>
            <consortium name="The Broad Institute Genomics Platform"/>
            <consortium name="The Broad Institute Genome Sequencing Center for Infectious Disease"/>
            <person name="Wu L."/>
            <person name="Ma J."/>
        </authorList>
    </citation>
    <scope>NUCLEOTIDE SEQUENCE [LARGE SCALE GENOMIC DNA]</scope>
    <source>
        <strain evidence="3">KCTC 12861</strain>
    </source>
</reference>
<protein>
    <recommendedName>
        <fullName evidence="1">DUF1868 domain-containing protein</fullName>
    </recommendedName>
</protein>
<dbReference type="InterPro" id="IPR009097">
    <property type="entry name" value="Cyclic_Pdiesterase"/>
</dbReference>
<gene>
    <name evidence="2" type="ORF">GCM10007094_36410</name>
</gene>